<evidence type="ECO:0000256" key="1">
    <source>
        <dbReference type="SAM" id="Phobius"/>
    </source>
</evidence>
<evidence type="ECO:0000313" key="3">
    <source>
        <dbReference type="Proteomes" id="UP001596528"/>
    </source>
</evidence>
<keyword evidence="1" id="KW-1133">Transmembrane helix</keyword>
<feature type="transmembrane region" description="Helical" evidence="1">
    <location>
        <begin position="87"/>
        <end position="104"/>
    </location>
</feature>
<comment type="caution">
    <text evidence="2">The sequence shown here is derived from an EMBL/GenBank/DDBJ whole genome shotgun (WGS) entry which is preliminary data.</text>
</comment>
<dbReference type="InterPro" id="IPR035238">
    <property type="entry name" value="DUF5345"/>
</dbReference>
<keyword evidence="1" id="KW-0812">Transmembrane</keyword>
<dbReference type="Pfam" id="PF17280">
    <property type="entry name" value="DUF5345"/>
    <property type="match status" value="1"/>
</dbReference>
<organism evidence="2 3">
    <name type="scientific">Paenibacillus thermoaerophilus</name>
    <dbReference type="NCBI Taxonomy" id="1215385"/>
    <lineage>
        <taxon>Bacteria</taxon>
        <taxon>Bacillati</taxon>
        <taxon>Bacillota</taxon>
        <taxon>Bacilli</taxon>
        <taxon>Bacillales</taxon>
        <taxon>Paenibacillaceae</taxon>
        <taxon>Paenibacillus</taxon>
    </lineage>
</organism>
<proteinExistence type="predicted"/>
<accession>A0ABW2V1P5</accession>
<dbReference type="RefSeq" id="WP_138787740.1">
    <property type="nucleotide sequence ID" value="NZ_JBHTGQ010000002.1"/>
</dbReference>
<feature type="transmembrane region" description="Helical" evidence="1">
    <location>
        <begin position="61"/>
        <end position="81"/>
    </location>
</feature>
<sequence length="114" mass="12432">MANERNKDAETSPEEETIRQLVAGWREMDEDAGDEVPDIRVFRRLVAETREREKAKARREWGIFLGAGGIAAGGALIALAAGWGWFAVYQGAAVVLAVAAGYALNDKSRKERGV</sequence>
<evidence type="ECO:0000313" key="2">
    <source>
        <dbReference type="EMBL" id="MFC7748700.1"/>
    </source>
</evidence>
<reference evidence="3" key="1">
    <citation type="journal article" date="2019" name="Int. J. Syst. Evol. Microbiol.">
        <title>The Global Catalogue of Microorganisms (GCM) 10K type strain sequencing project: providing services to taxonomists for standard genome sequencing and annotation.</title>
        <authorList>
            <consortium name="The Broad Institute Genomics Platform"/>
            <consortium name="The Broad Institute Genome Sequencing Center for Infectious Disease"/>
            <person name="Wu L."/>
            <person name="Ma J."/>
        </authorList>
    </citation>
    <scope>NUCLEOTIDE SEQUENCE [LARGE SCALE GENOMIC DNA]</scope>
    <source>
        <strain evidence="3">JCM 18657</strain>
    </source>
</reference>
<keyword evidence="1" id="KW-0472">Membrane</keyword>
<protein>
    <submittedName>
        <fullName evidence="2">DUF5345 family protein</fullName>
    </submittedName>
</protein>
<dbReference type="EMBL" id="JBHTGQ010000002">
    <property type="protein sequence ID" value="MFC7748700.1"/>
    <property type="molecule type" value="Genomic_DNA"/>
</dbReference>
<gene>
    <name evidence="2" type="ORF">ACFQWB_01900</name>
</gene>
<dbReference type="Proteomes" id="UP001596528">
    <property type="component" value="Unassembled WGS sequence"/>
</dbReference>
<keyword evidence="3" id="KW-1185">Reference proteome</keyword>
<name>A0ABW2V1P5_9BACL</name>